<gene>
    <name evidence="5" type="ORF">BHU61_12410</name>
</gene>
<dbReference type="SUPFAM" id="SSF52317">
    <property type="entry name" value="Class I glutamine amidotransferase-like"/>
    <property type="match status" value="1"/>
</dbReference>
<accession>A0A327ZMQ7</accession>
<proteinExistence type="inferred from homology"/>
<dbReference type="Pfam" id="PF03575">
    <property type="entry name" value="Peptidase_S51"/>
    <property type="match status" value="1"/>
</dbReference>
<keyword evidence="2" id="KW-0645">Protease</keyword>
<protein>
    <recommendedName>
        <fullName evidence="7">Peptidase E</fullName>
    </recommendedName>
</protein>
<evidence type="ECO:0000256" key="1">
    <source>
        <dbReference type="ARBA" id="ARBA00006534"/>
    </source>
</evidence>
<organism evidence="5 6">
    <name type="scientific">Macrococcus epidermidis</name>
    <dbReference type="NCBI Taxonomy" id="1902580"/>
    <lineage>
        <taxon>Bacteria</taxon>
        <taxon>Bacillati</taxon>
        <taxon>Bacillota</taxon>
        <taxon>Bacilli</taxon>
        <taxon>Bacillales</taxon>
        <taxon>Staphylococcaceae</taxon>
        <taxon>Macrococcus</taxon>
    </lineage>
</organism>
<dbReference type="GO" id="GO:0006508">
    <property type="term" value="P:proteolysis"/>
    <property type="evidence" value="ECO:0007669"/>
    <property type="project" value="UniProtKB-KW"/>
</dbReference>
<reference evidence="5 6" key="1">
    <citation type="journal article" date="2018" name="Front. Microbiol.">
        <title>Description and Comparative Genomics of Macrococcus caseolyticus subsp. hominis subsp. nov., Macrococcus goetzii sp. nov., Macrococcus epidermidis sp. nov., and Macrococcus bohemicus sp. nov., Novel Macrococci From Human Clinical Material With Virulence Potential and Suspected Uptake of Foreign DNA by Natural Transformation.</title>
        <authorList>
            <person name="Maslanova I."/>
            <person name="Wertheimer Z."/>
            <person name="Sedlacek I."/>
            <person name="Svec P."/>
            <person name="Indrakova A."/>
            <person name="Kovarovic V."/>
            <person name="Schumann P."/>
            <person name="Sproer C."/>
            <person name="Kralova S."/>
            <person name="Sedo O."/>
            <person name="Kristofova L."/>
            <person name="Vrbovska V."/>
            <person name="Fuzik T."/>
            <person name="Petras P."/>
            <person name="Zdrahal Z."/>
            <person name="Ruzickova V."/>
            <person name="Doskar J."/>
            <person name="Pantucek R."/>
        </authorList>
    </citation>
    <scope>NUCLEOTIDE SEQUENCE [LARGE SCALE GENOMIC DNA]</scope>
    <source>
        <strain evidence="5 6">01/688</strain>
    </source>
</reference>
<keyword evidence="4" id="KW-0720">Serine protease</keyword>
<keyword evidence="6" id="KW-1185">Reference proteome</keyword>
<dbReference type="Proteomes" id="UP000249808">
    <property type="component" value="Unassembled WGS sequence"/>
</dbReference>
<evidence type="ECO:0000313" key="5">
    <source>
        <dbReference type="EMBL" id="RAK43699.1"/>
    </source>
</evidence>
<dbReference type="Gene3D" id="3.40.50.880">
    <property type="match status" value="1"/>
</dbReference>
<dbReference type="InterPro" id="IPR029062">
    <property type="entry name" value="Class_I_gatase-like"/>
</dbReference>
<dbReference type="InterPro" id="IPR005320">
    <property type="entry name" value="Peptidase_S51"/>
</dbReference>
<evidence type="ECO:0000256" key="3">
    <source>
        <dbReference type="ARBA" id="ARBA00022801"/>
    </source>
</evidence>
<evidence type="ECO:0000313" key="6">
    <source>
        <dbReference type="Proteomes" id="UP000249808"/>
    </source>
</evidence>
<sequence length="202" mass="22840">MTMTVLISGGGTKESNIIVNQYFADLINNGSVLYFPNAGDETIRTHQESYKYVKDMFESVGIHNIDLCVDFNQITEEILDKYDAVYISGGSISKLVGEMRTADIVDLITNFEKENVIYGQSAGGISLGKDVSYFEEAKETKPLGLIDYAITCHYKDEYYERVFKGTKINTYCIRDNEAVLFDGDDVKFINGISLYIERNNFE</sequence>
<name>A0A327ZMQ7_9STAP</name>
<evidence type="ECO:0000256" key="2">
    <source>
        <dbReference type="ARBA" id="ARBA00022670"/>
    </source>
</evidence>
<keyword evidence="3" id="KW-0378">Hydrolase</keyword>
<dbReference type="AlphaFoldDB" id="A0A327ZMQ7"/>
<evidence type="ECO:0008006" key="7">
    <source>
        <dbReference type="Google" id="ProtNLM"/>
    </source>
</evidence>
<comment type="similarity">
    <text evidence="1">Belongs to the peptidase S51 family.</text>
</comment>
<dbReference type="GO" id="GO:0008236">
    <property type="term" value="F:serine-type peptidase activity"/>
    <property type="evidence" value="ECO:0007669"/>
    <property type="project" value="UniProtKB-KW"/>
</dbReference>
<evidence type="ECO:0000256" key="4">
    <source>
        <dbReference type="ARBA" id="ARBA00022825"/>
    </source>
</evidence>
<comment type="caution">
    <text evidence="5">The sequence shown here is derived from an EMBL/GenBank/DDBJ whole genome shotgun (WGS) entry which is preliminary data.</text>
</comment>
<dbReference type="EMBL" id="PZJH01000010">
    <property type="protein sequence ID" value="RAK43699.1"/>
    <property type="molecule type" value="Genomic_DNA"/>
</dbReference>